<comment type="caution">
    <text evidence="1">The sequence shown here is derived from an EMBL/GenBank/DDBJ whole genome shotgun (WGS) entry which is preliminary data.</text>
</comment>
<accession>A0A1J5NYC3</accession>
<dbReference type="GO" id="GO:0008115">
    <property type="term" value="F:sarcosine oxidase activity"/>
    <property type="evidence" value="ECO:0007669"/>
    <property type="project" value="UniProtKB-EC"/>
</dbReference>
<dbReference type="Gene3D" id="3.30.2270.10">
    <property type="entry name" value="Folate-binding superfamily"/>
    <property type="match status" value="1"/>
</dbReference>
<gene>
    <name evidence="1" type="primary">soxD_4</name>
    <name evidence="1" type="ORF">GALL_541840</name>
</gene>
<keyword evidence="1" id="KW-0560">Oxidoreductase</keyword>
<dbReference type="EMBL" id="MLJW01008274">
    <property type="protein sequence ID" value="OIQ64265.1"/>
    <property type="molecule type" value="Genomic_DNA"/>
</dbReference>
<protein>
    <submittedName>
        <fullName evidence="1">Sarcosine oxidase subunit delta</fullName>
        <ecNumber evidence="1">1.5.3.1</ecNumber>
    </submittedName>
</protein>
<dbReference type="GO" id="GO:0046653">
    <property type="term" value="P:tetrahydrofolate metabolic process"/>
    <property type="evidence" value="ECO:0007669"/>
    <property type="project" value="InterPro"/>
</dbReference>
<dbReference type="InterPro" id="IPR006279">
    <property type="entry name" value="SoxD"/>
</dbReference>
<proteinExistence type="predicted"/>
<dbReference type="NCBIfam" id="TIGR01374">
    <property type="entry name" value="soxD"/>
    <property type="match status" value="1"/>
</dbReference>
<organism evidence="1">
    <name type="scientific">mine drainage metagenome</name>
    <dbReference type="NCBI Taxonomy" id="410659"/>
    <lineage>
        <taxon>unclassified sequences</taxon>
        <taxon>metagenomes</taxon>
        <taxon>ecological metagenomes</taxon>
    </lineage>
</organism>
<dbReference type="Pfam" id="PF04267">
    <property type="entry name" value="SoxD"/>
    <property type="match status" value="1"/>
</dbReference>
<reference evidence="1" key="1">
    <citation type="submission" date="2016-10" db="EMBL/GenBank/DDBJ databases">
        <title>Sequence of Gallionella enrichment culture.</title>
        <authorList>
            <person name="Poehlein A."/>
            <person name="Muehling M."/>
            <person name="Daniel R."/>
        </authorList>
    </citation>
    <scope>NUCLEOTIDE SEQUENCE</scope>
</reference>
<evidence type="ECO:0000313" key="1">
    <source>
        <dbReference type="EMBL" id="OIQ64265.1"/>
    </source>
</evidence>
<dbReference type="AlphaFoldDB" id="A0A1J5NYC3"/>
<sequence length="89" mass="9987">MLRIPCPWCGPRPENEFRYGGQAGVVRPADPAAVSDAGWGAYLYLRDNPKGRHVERWRHLYGCGRFFTCVRDTVTDRIASTHKPGEAVA</sequence>
<name>A0A1J5NYC3_9ZZZZ</name>
<dbReference type="InterPro" id="IPR038561">
    <property type="entry name" value="SoxD_sf"/>
</dbReference>
<dbReference type="EC" id="1.5.3.1" evidence="1"/>